<dbReference type="GO" id="GO:0050112">
    <property type="term" value="F:inositol 2-dehydrogenase (NAD+) activity"/>
    <property type="evidence" value="ECO:0007669"/>
    <property type="project" value="UniProtKB-EC"/>
</dbReference>
<evidence type="ECO:0000313" key="5">
    <source>
        <dbReference type="Proteomes" id="UP000319143"/>
    </source>
</evidence>
<feature type="domain" description="Gfo/Idh/MocA-like oxidoreductase bacterial type C-terminal" evidence="3">
    <location>
        <begin position="204"/>
        <end position="421"/>
    </location>
</feature>
<dbReference type="PROSITE" id="PS51318">
    <property type="entry name" value="TAT"/>
    <property type="match status" value="1"/>
</dbReference>
<evidence type="ECO:0000259" key="3">
    <source>
        <dbReference type="Pfam" id="PF19051"/>
    </source>
</evidence>
<keyword evidence="4" id="KW-0560">Oxidoreductase</keyword>
<reference evidence="4 5" key="1">
    <citation type="submission" date="2019-02" db="EMBL/GenBank/DDBJ databases">
        <title>Deep-cultivation of Planctomycetes and their phenomic and genomic characterization uncovers novel biology.</title>
        <authorList>
            <person name="Wiegand S."/>
            <person name="Jogler M."/>
            <person name="Boedeker C."/>
            <person name="Pinto D."/>
            <person name="Vollmers J."/>
            <person name="Rivas-Marin E."/>
            <person name="Kohn T."/>
            <person name="Peeters S.H."/>
            <person name="Heuer A."/>
            <person name="Rast P."/>
            <person name="Oberbeckmann S."/>
            <person name="Bunk B."/>
            <person name="Jeske O."/>
            <person name="Meyerdierks A."/>
            <person name="Storesund J.E."/>
            <person name="Kallscheuer N."/>
            <person name="Luecker S."/>
            <person name="Lage O.M."/>
            <person name="Pohl T."/>
            <person name="Merkel B.J."/>
            <person name="Hornburger P."/>
            <person name="Mueller R.-W."/>
            <person name="Bruemmer F."/>
            <person name="Labrenz M."/>
            <person name="Spormann A.M."/>
            <person name="Op Den Camp H."/>
            <person name="Overmann J."/>
            <person name="Amann R."/>
            <person name="Jetten M.S.M."/>
            <person name="Mascher T."/>
            <person name="Medema M.H."/>
            <person name="Devos D.P."/>
            <person name="Kaster A.-K."/>
            <person name="Ovreas L."/>
            <person name="Rohde M."/>
            <person name="Galperin M.Y."/>
            <person name="Jogler C."/>
        </authorList>
    </citation>
    <scope>NUCLEOTIDE SEQUENCE [LARGE SCALE GENOMIC DNA]</scope>
    <source>
        <strain evidence="4 5">Poly41</strain>
    </source>
</reference>
<dbReference type="Proteomes" id="UP000319143">
    <property type="component" value="Unassembled WGS sequence"/>
</dbReference>
<proteinExistence type="predicted"/>
<feature type="domain" description="Gfo/Idh/MocA-like oxidoreductase N-terminal" evidence="2">
    <location>
        <begin position="51"/>
        <end position="163"/>
    </location>
</feature>
<dbReference type="OrthoDB" id="9788246at2"/>
<dbReference type="Gene3D" id="3.30.360.10">
    <property type="entry name" value="Dihydrodipicolinate Reductase, domain 2"/>
    <property type="match status" value="1"/>
</dbReference>
<dbReference type="InterPro" id="IPR036291">
    <property type="entry name" value="NAD(P)-bd_dom_sf"/>
</dbReference>
<dbReference type="Gene3D" id="3.40.50.720">
    <property type="entry name" value="NAD(P)-binding Rossmann-like Domain"/>
    <property type="match status" value="1"/>
</dbReference>
<dbReference type="PANTHER" id="PTHR43818">
    <property type="entry name" value="BCDNA.GH03377"/>
    <property type="match status" value="1"/>
</dbReference>
<dbReference type="Pfam" id="PF01408">
    <property type="entry name" value="GFO_IDH_MocA"/>
    <property type="match status" value="1"/>
</dbReference>
<feature type="compositionally biased region" description="Basic and acidic residues" evidence="1">
    <location>
        <begin position="412"/>
        <end position="422"/>
    </location>
</feature>
<protein>
    <submittedName>
        <fullName evidence="4">Inositol 2-dehydrogenase</fullName>
        <ecNumber evidence="4">1.1.1.18</ecNumber>
    </submittedName>
</protein>
<evidence type="ECO:0000313" key="4">
    <source>
        <dbReference type="EMBL" id="TWU34982.1"/>
    </source>
</evidence>
<name>A0A5C6DE03_9BACT</name>
<accession>A0A5C6DE03</accession>
<dbReference type="InterPro" id="IPR006311">
    <property type="entry name" value="TAT_signal"/>
</dbReference>
<feature type="region of interest" description="Disordered" evidence="1">
    <location>
        <begin position="400"/>
        <end position="422"/>
    </location>
</feature>
<evidence type="ECO:0000259" key="2">
    <source>
        <dbReference type="Pfam" id="PF01408"/>
    </source>
</evidence>
<dbReference type="SUPFAM" id="SSF55347">
    <property type="entry name" value="Glyceraldehyde-3-phosphate dehydrogenase-like, C-terminal domain"/>
    <property type="match status" value="1"/>
</dbReference>
<evidence type="ECO:0000256" key="1">
    <source>
        <dbReference type="SAM" id="MobiDB-lite"/>
    </source>
</evidence>
<dbReference type="InterPro" id="IPR043906">
    <property type="entry name" value="Gfo/Idh/MocA_OxRdtase_bact_C"/>
</dbReference>
<dbReference type="GO" id="GO:0000166">
    <property type="term" value="F:nucleotide binding"/>
    <property type="evidence" value="ECO:0007669"/>
    <property type="project" value="InterPro"/>
</dbReference>
<dbReference type="InterPro" id="IPR000683">
    <property type="entry name" value="Gfo/Idh/MocA-like_OxRdtase_N"/>
</dbReference>
<dbReference type="EMBL" id="SJPV01000007">
    <property type="protein sequence ID" value="TWU34982.1"/>
    <property type="molecule type" value="Genomic_DNA"/>
</dbReference>
<gene>
    <name evidence="4" type="primary">iolG_23</name>
    <name evidence="4" type="ORF">Poly41_41260</name>
</gene>
<dbReference type="Pfam" id="PF19051">
    <property type="entry name" value="GFO_IDH_MocA_C2"/>
    <property type="match status" value="1"/>
</dbReference>
<dbReference type="PANTHER" id="PTHR43818:SF5">
    <property type="entry name" value="OXIDOREDUCTASE FAMILY PROTEIN"/>
    <property type="match status" value="1"/>
</dbReference>
<dbReference type="AlphaFoldDB" id="A0A5C6DE03"/>
<sequence>MNRQTISRRRVLKSSAATIVGGFAYPTIIPSTALGDAQTPPPSERVTLGHIGVGGRGTFLRNATPVGNGIQSLAVSDCYQQRRDSAAAKIQGDGYADFRRILDREDIDGVIIATPDHWHVPIALMAAKAGKDAYVEKPLGLSIEQDLKCKEVFDREKRIFQYGTQQREAKHQQYGRELVRSGKLGSIRAIEVQAPNGGSGGSTEATKVPAGFDYDRWLGPAPEAPYTVDRCKPSGTYWIYDQSIGYLAGWGAHPLDILVWCYDGDQAGPFTVEGTGDIPAEGLYDTVFNWEMTMRMADGVKITFKTGSDSTKFIGTEGRLELTRNSIRAFPVGLVSEELPSNNHGQNGANHIGVFADSIRSRHPASSPVEDAVRSDVMSHLCDIAVRTGERVTWDPSQQRLVGGSDQAKSMVSREMRAPWTL</sequence>
<dbReference type="InterPro" id="IPR050463">
    <property type="entry name" value="Gfo/Idh/MocA_oxidrdct_glycsds"/>
</dbReference>
<comment type="caution">
    <text evidence="4">The sequence shown here is derived from an EMBL/GenBank/DDBJ whole genome shotgun (WGS) entry which is preliminary data.</text>
</comment>
<dbReference type="SUPFAM" id="SSF51735">
    <property type="entry name" value="NAD(P)-binding Rossmann-fold domains"/>
    <property type="match status" value="1"/>
</dbReference>
<dbReference type="EC" id="1.1.1.18" evidence="4"/>
<keyword evidence="5" id="KW-1185">Reference proteome</keyword>
<organism evidence="4 5">
    <name type="scientific">Novipirellula artificiosorum</name>
    <dbReference type="NCBI Taxonomy" id="2528016"/>
    <lineage>
        <taxon>Bacteria</taxon>
        <taxon>Pseudomonadati</taxon>
        <taxon>Planctomycetota</taxon>
        <taxon>Planctomycetia</taxon>
        <taxon>Pirellulales</taxon>
        <taxon>Pirellulaceae</taxon>
        <taxon>Novipirellula</taxon>
    </lineage>
</organism>